<reference evidence="1 2" key="1">
    <citation type="submission" date="2020-02" db="EMBL/GenBank/DDBJ databases">
        <title>Draft genome sequence of Haematococcus lacustris strain NIES-144.</title>
        <authorList>
            <person name="Morimoto D."/>
            <person name="Nakagawa S."/>
            <person name="Yoshida T."/>
            <person name="Sawayama S."/>
        </authorList>
    </citation>
    <scope>NUCLEOTIDE SEQUENCE [LARGE SCALE GENOMIC DNA]</scope>
    <source>
        <strain evidence="1 2">NIES-144</strain>
    </source>
</reference>
<organism evidence="1 2">
    <name type="scientific">Haematococcus lacustris</name>
    <name type="common">Green alga</name>
    <name type="synonym">Haematococcus pluvialis</name>
    <dbReference type="NCBI Taxonomy" id="44745"/>
    <lineage>
        <taxon>Eukaryota</taxon>
        <taxon>Viridiplantae</taxon>
        <taxon>Chlorophyta</taxon>
        <taxon>core chlorophytes</taxon>
        <taxon>Chlorophyceae</taxon>
        <taxon>CS clade</taxon>
        <taxon>Chlamydomonadales</taxon>
        <taxon>Haematococcaceae</taxon>
        <taxon>Haematococcus</taxon>
    </lineage>
</organism>
<name>A0A6A0A0Y2_HAELA</name>
<dbReference type="EMBL" id="BLLF01002703">
    <property type="protein sequence ID" value="GFH25054.1"/>
    <property type="molecule type" value="Genomic_DNA"/>
</dbReference>
<accession>A0A6A0A0Y2</accession>
<comment type="caution">
    <text evidence="1">The sequence shown here is derived from an EMBL/GenBank/DDBJ whole genome shotgun (WGS) entry which is preliminary data.</text>
</comment>
<dbReference type="AlphaFoldDB" id="A0A6A0A0Y2"/>
<proteinExistence type="predicted"/>
<gene>
    <name evidence="1" type="ORF">HaLaN_22949</name>
</gene>
<keyword evidence="2" id="KW-1185">Reference proteome</keyword>
<protein>
    <submittedName>
        <fullName evidence="1">Uncharacterized protein</fullName>
    </submittedName>
</protein>
<evidence type="ECO:0000313" key="1">
    <source>
        <dbReference type="EMBL" id="GFH25054.1"/>
    </source>
</evidence>
<sequence length="88" mass="9276">MARIVVVEMLQAMPNTVLYLVARTGPTSFVAAAFTARSALPGGPTPAELCLHLLFVLVKVLRVPASNPLVWQLSLTVAIGCLISKSSS</sequence>
<evidence type="ECO:0000313" key="2">
    <source>
        <dbReference type="Proteomes" id="UP000485058"/>
    </source>
</evidence>
<dbReference type="Proteomes" id="UP000485058">
    <property type="component" value="Unassembled WGS sequence"/>
</dbReference>